<evidence type="ECO:0000259" key="1">
    <source>
        <dbReference type="PROSITE" id="PS51186"/>
    </source>
</evidence>
<dbReference type="Gene3D" id="3.40.630.30">
    <property type="match status" value="1"/>
</dbReference>
<proteinExistence type="predicted"/>
<dbReference type="GO" id="GO:0007064">
    <property type="term" value="P:mitotic sister chromatid cohesion"/>
    <property type="evidence" value="ECO:0007669"/>
    <property type="project" value="TreeGrafter"/>
</dbReference>
<keyword evidence="3" id="KW-1185">Reference proteome</keyword>
<accession>A0AAD8MKD6</accession>
<dbReference type="Pfam" id="PF00583">
    <property type="entry name" value="Acetyltransf_1"/>
    <property type="match status" value="1"/>
</dbReference>
<comment type="caution">
    <text evidence="2">The sequence shown here is derived from an EMBL/GenBank/DDBJ whole genome shotgun (WGS) entry which is preliminary data.</text>
</comment>
<dbReference type="AlphaFoldDB" id="A0AAD8MKD6"/>
<dbReference type="InterPro" id="IPR000182">
    <property type="entry name" value="GNAT_dom"/>
</dbReference>
<dbReference type="PANTHER" id="PTHR42919:SF20">
    <property type="entry name" value="GCN5-RELATED N-ACETYLTRANSFERASE 10, CHLOROPLASTIC"/>
    <property type="match status" value="1"/>
</dbReference>
<reference evidence="2" key="2">
    <citation type="submission" date="2023-05" db="EMBL/GenBank/DDBJ databases">
        <authorList>
            <person name="Schelkunov M.I."/>
        </authorList>
    </citation>
    <scope>NUCLEOTIDE SEQUENCE</scope>
    <source>
        <strain evidence="2">Hsosn_3</strain>
        <tissue evidence="2">Leaf</tissue>
    </source>
</reference>
<feature type="domain" description="N-acetyltransferase" evidence="1">
    <location>
        <begin position="101"/>
        <end position="283"/>
    </location>
</feature>
<dbReference type="InterPro" id="IPR051556">
    <property type="entry name" value="N-term/lysine_N-AcTrnsfr"/>
</dbReference>
<reference evidence="2" key="1">
    <citation type="submission" date="2023-02" db="EMBL/GenBank/DDBJ databases">
        <title>Genome of toxic invasive species Heracleum sosnowskyi carries increased number of genes despite the absence of recent whole-genome duplications.</title>
        <authorList>
            <person name="Schelkunov M."/>
            <person name="Shtratnikova V."/>
            <person name="Makarenko M."/>
            <person name="Klepikova A."/>
            <person name="Omelchenko D."/>
            <person name="Novikova G."/>
            <person name="Obukhova E."/>
            <person name="Bogdanov V."/>
            <person name="Penin A."/>
            <person name="Logacheva M."/>
        </authorList>
    </citation>
    <scope>NUCLEOTIDE SEQUENCE</scope>
    <source>
        <strain evidence="2">Hsosn_3</strain>
        <tissue evidence="2">Leaf</tissue>
    </source>
</reference>
<dbReference type="PANTHER" id="PTHR42919">
    <property type="entry name" value="N-ALPHA-ACETYLTRANSFERASE"/>
    <property type="match status" value="1"/>
</dbReference>
<dbReference type="EMBL" id="JAUIZM010000006">
    <property type="protein sequence ID" value="KAK1379365.1"/>
    <property type="molecule type" value="Genomic_DNA"/>
</dbReference>
<organism evidence="2 3">
    <name type="scientific">Heracleum sosnowskyi</name>
    <dbReference type="NCBI Taxonomy" id="360622"/>
    <lineage>
        <taxon>Eukaryota</taxon>
        <taxon>Viridiplantae</taxon>
        <taxon>Streptophyta</taxon>
        <taxon>Embryophyta</taxon>
        <taxon>Tracheophyta</taxon>
        <taxon>Spermatophyta</taxon>
        <taxon>Magnoliopsida</taxon>
        <taxon>eudicotyledons</taxon>
        <taxon>Gunneridae</taxon>
        <taxon>Pentapetalae</taxon>
        <taxon>asterids</taxon>
        <taxon>campanulids</taxon>
        <taxon>Apiales</taxon>
        <taxon>Apiaceae</taxon>
        <taxon>Apioideae</taxon>
        <taxon>apioid superclade</taxon>
        <taxon>Tordylieae</taxon>
        <taxon>Tordyliinae</taxon>
        <taxon>Heracleum</taxon>
    </lineage>
</organism>
<dbReference type="SUPFAM" id="SSF55729">
    <property type="entry name" value="Acyl-CoA N-acyltransferases (Nat)"/>
    <property type="match status" value="1"/>
</dbReference>
<evidence type="ECO:0000313" key="2">
    <source>
        <dbReference type="EMBL" id="KAK1379365.1"/>
    </source>
</evidence>
<dbReference type="CDD" id="cd04301">
    <property type="entry name" value="NAT_SF"/>
    <property type="match status" value="1"/>
</dbReference>
<dbReference type="GO" id="GO:0008080">
    <property type="term" value="F:N-acetyltransferase activity"/>
    <property type="evidence" value="ECO:0007669"/>
    <property type="project" value="TreeGrafter"/>
</dbReference>
<dbReference type="GO" id="GO:0031415">
    <property type="term" value="C:NatA complex"/>
    <property type="evidence" value="ECO:0007669"/>
    <property type="project" value="TreeGrafter"/>
</dbReference>
<protein>
    <submittedName>
        <fullName evidence="2">GNAT domain</fullName>
    </submittedName>
</protein>
<dbReference type="PROSITE" id="PS51186">
    <property type="entry name" value="GNAT"/>
    <property type="match status" value="1"/>
</dbReference>
<dbReference type="Proteomes" id="UP001237642">
    <property type="component" value="Unassembled WGS sequence"/>
</dbReference>
<gene>
    <name evidence="2" type="ORF">POM88_026109</name>
</gene>
<evidence type="ECO:0000313" key="3">
    <source>
        <dbReference type="Proteomes" id="UP001237642"/>
    </source>
</evidence>
<sequence length="284" mass="32624">MAYLKLNNFISSKVYFTEECWRYEGTPPYGYINVVSKCRTRNGISKTGLERRIQGGNDIHFACCSVSNPTSSEEVDDQLVLNENYEGRKGQFGNLWNEYGWQVRRMVEKEDEMRKVAQVQAEAFYEPVFFFPDIFFDFFKAEVYQGLIYRLRSSAADRYACLVAEPSNESSENLVGVVDVTFLRDDDVLKNLPGDTDEYLYVSGIAVSTNFRRQKVATALLKACDILSVQWSASYLVLRAYEDDLGARTLYTNAGYTVVSRDPPWSSTWIGRKRRVLMIKQCTL</sequence>
<dbReference type="InterPro" id="IPR016181">
    <property type="entry name" value="Acyl_CoA_acyltransferase"/>
</dbReference>
<name>A0AAD8MKD6_9APIA</name>